<evidence type="ECO:0000313" key="1">
    <source>
        <dbReference type="EMBL" id="RIB24881.1"/>
    </source>
</evidence>
<evidence type="ECO:0008006" key="3">
    <source>
        <dbReference type="Google" id="ProtNLM"/>
    </source>
</evidence>
<keyword evidence="2" id="KW-1185">Reference proteome</keyword>
<dbReference type="OrthoDB" id="2402853at2759"/>
<gene>
    <name evidence="1" type="ORF">C2G38_2167348</name>
</gene>
<dbReference type="EMBL" id="QKWP01000197">
    <property type="protein sequence ID" value="RIB24881.1"/>
    <property type="molecule type" value="Genomic_DNA"/>
</dbReference>
<organism evidence="1 2">
    <name type="scientific">Gigaspora rosea</name>
    <dbReference type="NCBI Taxonomy" id="44941"/>
    <lineage>
        <taxon>Eukaryota</taxon>
        <taxon>Fungi</taxon>
        <taxon>Fungi incertae sedis</taxon>
        <taxon>Mucoromycota</taxon>
        <taxon>Glomeromycotina</taxon>
        <taxon>Glomeromycetes</taxon>
        <taxon>Diversisporales</taxon>
        <taxon>Gigasporaceae</taxon>
        <taxon>Gigaspora</taxon>
    </lineage>
</organism>
<proteinExistence type="predicted"/>
<sequence length="95" mass="11240">MPQSKYKKPFECTICKKKHYKSAAGLSRHENAKHNNYNIPPIQPYILPESAINEWKKIQYLMHVFVHRRAYKCVFLGFDAYQTISSLLDNYCWGV</sequence>
<dbReference type="AlphaFoldDB" id="A0A397VSZ6"/>
<comment type="caution">
    <text evidence="1">The sequence shown here is derived from an EMBL/GenBank/DDBJ whole genome shotgun (WGS) entry which is preliminary data.</text>
</comment>
<accession>A0A397VSZ6</accession>
<reference evidence="1 2" key="1">
    <citation type="submission" date="2018-06" db="EMBL/GenBank/DDBJ databases">
        <title>Comparative genomics reveals the genomic features of Rhizophagus irregularis, R. cerebriforme, R. diaphanum and Gigaspora rosea, and their symbiotic lifestyle signature.</title>
        <authorList>
            <person name="Morin E."/>
            <person name="San Clemente H."/>
            <person name="Chen E.C.H."/>
            <person name="De La Providencia I."/>
            <person name="Hainaut M."/>
            <person name="Kuo A."/>
            <person name="Kohler A."/>
            <person name="Murat C."/>
            <person name="Tang N."/>
            <person name="Roy S."/>
            <person name="Loubradou J."/>
            <person name="Henrissat B."/>
            <person name="Grigoriev I.V."/>
            <person name="Corradi N."/>
            <person name="Roux C."/>
            <person name="Martin F.M."/>
        </authorList>
    </citation>
    <scope>NUCLEOTIDE SEQUENCE [LARGE SCALE GENOMIC DNA]</scope>
    <source>
        <strain evidence="1 2">DAOM 194757</strain>
    </source>
</reference>
<dbReference type="Proteomes" id="UP000266673">
    <property type="component" value="Unassembled WGS sequence"/>
</dbReference>
<name>A0A397VSZ6_9GLOM</name>
<protein>
    <recommendedName>
        <fullName evidence="3">C2H2-type domain-containing protein</fullName>
    </recommendedName>
</protein>
<evidence type="ECO:0000313" key="2">
    <source>
        <dbReference type="Proteomes" id="UP000266673"/>
    </source>
</evidence>